<dbReference type="Proteomes" id="UP000190951">
    <property type="component" value="Chromosome"/>
</dbReference>
<organism evidence="1 2">
    <name type="scientific">Clostridium felsineum</name>
    <dbReference type="NCBI Taxonomy" id="36839"/>
    <lineage>
        <taxon>Bacteria</taxon>
        <taxon>Bacillati</taxon>
        <taxon>Bacillota</taxon>
        <taxon>Clostridia</taxon>
        <taxon>Eubacteriales</taxon>
        <taxon>Clostridiaceae</taxon>
        <taxon>Clostridium</taxon>
    </lineage>
</organism>
<dbReference type="RefSeq" id="WP_077834818.1">
    <property type="nucleotide sequence ID" value="NZ_CP096983.1"/>
</dbReference>
<name>A0A1S8L380_9CLOT</name>
<dbReference type="InterPro" id="IPR001387">
    <property type="entry name" value="Cro/C1-type_HTH"/>
</dbReference>
<proteinExistence type="predicted"/>
<sequence>MSGTVSKALKNLNCEGNTYSEMARLAGVSPSTMCRYALGSREVSDDIIVNLANNGGFDELKLAYLSEKKLDIINVPIMNNIDDNIQTMIFRIISKEIVEAVEAFKNISRLTMNKKTLNNQEMDLLYDYVEQVVDLIPGIKTFLIRLKRVYGLDLQKVDNKECKKFKQRGYVIFEQIEKDALQSTLK</sequence>
<gene>
    <name evidence="1" type="ORF">CROST_033120</name>
</gene>
<evidence type="ECO:0000313" key="2">
    <source>
        <dbReference type="Proteomes" id="UP000190951"/>
    </source>
</evidence>
<accession>A0A1S8L380</accession>
<protein>
    <submittedName>
        <fullName evidence="1">Uncharacterized protein</fullName>
    </submittedName>
</protein>
<dbReference type="STRING" id="84029.CROST_28850"/>
<keyword evidence="2" id="KW-1185">Reference proteome</keyword>
<reference evidence="1 2" key="1">
    <citation type="submission" date="2022-04" db="EMBL/GenBank/DDBJ databases">
        <title>Genome sequence of C. roseum typestrain.</title>
        <authorList>
            <person name="Poehlein A."/>
            <person name="Schoch T."/>
            <person name="Duerre P."/>
            <person name="Daniel R."/>
        </authorList>
    </citation>
    <scope>NUCLEOTIDE SEQUENCE [LARGE SCALE GENOMIC DNA]</scope>
    <source>
        <strain evidence="1 2">DSM 7320</strain>
    </source>
</reference>
<dbReference type="CDD" id="cd00093">
    <property type="entry name" value="HTH_XRE"/>
    <property type="match status" value="1"/>
</dbReference>
<evidence type="ECO:0000313" key="1">
    <source>
        <dbReference type="EMBL" id="URZ12589.1"/>
    </source>
</evidence>
<dbReference type="KEGG" id="crw:CROST_033120"/>
<dbReference type="EMBL" id="CP096983">
    <property type="protein sequence ID" value="URZ12589.1"/>
    <property type="molecule type" value="Genomic_DNA"/>
</dbReference>
<dbReference type="AlphaFoldDB" id="A0A1S8L380"/>